<keyword evidence="1" id="KW-1133">Transmembrane helix</keyword>
<evidence type="ECO:0000313" key="3">
    <source>
        <dbReference type="Proteomes" id="UP001147733"/>
    </source>
</evidence>
<dbReference type="EMBL" id="JAPQKT010000004">
    <property type="protein sequence ID" value="KAJ5233617.1"/>
    <property type="molecule type" value="Genomic_DNA"/>
</dbReference>
<feature type="transmembrane region" description="Helical" evidence="1">
    <location>
        <begin position="90"/>
        <end position="112"/>
    </location>
</feature>
<evidence type="ECO:0000256" key="1">
    <source>
        <dbReference type="SAM" id="Phobius"/>
    </source>
</evidence>
<keyword evidence="1" id="KW-0472">Membrane</keyword>
<feature type="transmembrane region" description="Helical" evidence="1">
    <location>
        <begin position="148"/>
        <end position="173"/>
    </location>
</feature>
<dbReference type="AlphaFoldDB" id="A0A9W9TP93"/>
<dbReference type="PANTHER" id="PTHR35395">
    <property type="entry name" value="DUF6536 DOMAIN-CONTAINING PROTEIN"/>
    <property type="match status" value="1"/>
</dbReference>
<dbReference type="GeneID" id="81383470"/>
<gene>
    <name evidence="2" type="ORF">N7469_005383</name>
</gene>
<sequence>MSMGDAISSFLQRSDSTTKNWCTLSSDTVLTNKECPWGAKNQTFKEKGFLPQESHPDILRTMHKTSNMTTSGHALPPTPKRWLHGTSNRIWGMSWFALILYIIMSLLFPTLAVKNELGDEYQDGQPLNEIWQIKGWGAVQSTALLTSYVASFVGSILTSNMLQLVASFLYYCLNDHLTRCLIAADYNSFAVNRAPLRVSFPQGEQRSTFYLTIPYGYAIPLLLVTPYDDSDAAYKPVKWGVVANGPDDSFLHCTFTSQEVKEPKLDVQYA</sequence>
<dbReference type="RefSeq" id="XP_056501117.1">
    <property type="nucleotide sequence ID" value="XM_056644303.1"/>
</dbReference>
<keyword evidence="1" id="KW-0812">Transmembrane</keyword>
<comment type="caution">
    <text evidence="2">The sequence shown here is derived from an EMBL/GenBank/DDBJ whole genome shotgun (WGS) entry which is preliminary data.</text>
</comment>
<reference evidence="2" key="1">
    <citation type="submission" date="2022-11" db="EMBL/GenBank/DDBJ databases">
        <authorList>
            <person name="Petersen C."/>
        </authorList>
    </citation>
    <scope>NUCLEOTIDE SEQUENCE</scope>
    <source>
        <strain evidence="2">IBT 23319</strain>
    </source>
</reference>
<keyword evidence="3" id="KW-1185">Reference proteome</keyword>
<organism evidence="2 3">
    <name type="scientific">Penicillium citrinum</name>
    <dbReference type="NCBI Taxonomy" id="5077"/>
    <lineage>
        <taxon>Eukaryota</taxon>
        <taxon>Fungi</taxon>
        <taxon>Dikarya</taxon>
        <taxon>Ascomycota</taxon>
        <taxon>Pezizomycotina</taxon>
        <taxon>Eurotiomycetes</taxon>
        <taxon>Eurotiomycetidae</taxon>
        <taxon>Eurotiales</taxon>
        <taxon>Aspergillaceae</taxon>
        <taxon>Penicillium</taxon>
    </lineage>
</organism>
<proteinExistence type="predicted"/>
<evidence type="ECO:0000313" key="2">
    <source>
        <dbReference type="EMBL" id="KAJ5233617.1"/>
    </source>
</evidence>
<name>A0A9W9TP93_PENCI</name>
<accession>A0A9W9TP93</accession>
<protein>
    <submittedName>
        <fullName evidence="2">Uncharacterized protein</fullName>
    </submittedName>
</protein>
<dbReference type="OrthoDB" id="5429634at2759"/>
<dbReference type="PANTHER" id="PTHR35395:SF1">
    <property type="entry name" value="DUF6536 DOMAIN-CONTAINING PROTEIN"/>
    <property type="match status" value="1"/>
</dbReference>
<dbReference type="Proteomes" id="UP001147733">
    <property type="component" value="Unassembled WGS sequence"/>
</dbReference>
<reference evidence="2" key="2">
    <citation type="journal article" date="2023" name="IMA Fungus">
        <title>Comparative genomic study of the Penicillium genus elucidates a diverse pangenome and 15 lateral gene transfer events.</title>
        <authorList>
            <person name="Petersen C."/>
            <person name="Sorensen T."/>
            <person name="Nielsen M.R."/>
            <person name="Sondergaard T.E."/>
            <person name="Sorensen J.L."/>
            <person name="Fitzpatrick D.A."/>
            <person name="Frisvad J.C."/>
            <person name="Nielsen K.L."/>
        </authorList>
    </citation>
    <scope>NUCLEOTIDE SEQUENCE</scope>
    <source>
        <strain evidence="2">IBT 23319</strain>
    </source>
</reference>